<keyword evidence="2" id="KW-1185">Reference proteome</keyword>
<dbReference type="HOGENOM" id="CLU_2781320_0_0_1"/>
<reference evidence="2" key="1">
    <citation type="journal article" date="2010" name="Science">
        <title>Signatures of adaptation to obligate biotrophy in the Hyaloperonospora arabidopsidis genome.</title>
        <authorList>
            <person name="Baxter L."/>
            <person name="Tripathy S."/>
            <person name="Ishaque N."/>
            <person name="Boot N."/>
            <person name="Cabral A."/>
            <person name="Kemen E."/>
            <person name="Thines M."/>
            <person name="Ah-Fong A."/>
            <person name="Anderson R."/>
            <person name="Badejoko W."/>
            <person name="Bittner-Eddy P."/>
            <person name="Boore J.L."/>
            <person name="Chibucos M.C."/>
            <person name="Coates M."/>
            <person name="Dehal P."/>
            <person name="Delehaunty K."/>
            <person name="Dong S."/>
            <person name="Downton P."/>
            <person name="Dumas B."/>
            <person name="Fabro G."/>
            <person name="Fronick C."/>
            <person name="Fuerstenberg S.I."/>
            <person name="Fulton L."/>
            <person name="Gaulin E."/>
            <person name="Govers F."/>
            <person name="Hughes L."/>
            <person name="Humphray S."/>
            <person name="Jiang R.H."/>
            <person name="Judelson H."/>
            <person name="Kamoun S."/>
            <person name="Kyung K."/>
            <person name="Meijer H."/>
            <person name="Minx P."/>
            <person name="Morris P."/>
            <person name="Nelson J."/>
            <person name="Phuntumart V."/>
            <person name="Qutob D."/>
            <person name="Rehmany A."/>
            <person name="Rougon-Cardoso A."/>
            <person name="Ryden P."/>
            <person name="Torto-Alalibo T."/>
            <person name="Studholme D."/>
            <person name="Wang Y."/>
            <person name="Win J."/>
            <person name="Wood J."/>
            <person name="Clifton S.W."/>
            <person name="Rogers J."/>
            <person name="Van den Ackerveken G."/>
            <person name="Jones J.D."/>
            <person name="McDowell J.M."/>
            <person name="Beynon J."/>
            <person name="Tyler B.M."/>
        </authorList>
    </citation>
    <scope>NUCLEOTIDE SEQUENCE [LARGE SCALE GENOMIC DNA]</scope>
    <source>
        <strain evidence="2">Emoy2</strain>
    </source>
</reference>
<dbReference type="EnsemblProtists" id="HpaT803755">
    <property type="protein sequence ID" value="HpaP803755"/>
    <property type="gene ID" value="HpaG803755"/>
</dbReference>
<name>M4BBU1_HYAAE</name>
<dbReference type="AlphaFoldDB" id="M4BBU1"/>
<evidence type="ECO:0000313" key="2">
    <source>
        <dbReference type="Proteomes" id="UP000011713"/>
    </source>
</evidence>
<dbReference type="VEuPathDB" id="FungiDB:HpaG803755"/>
<evidence type="ECO:0000313" key="1">
    <source>
        <dbReference type="EnsemblProtists" id="HpaP803755"/>
    </source>
</evidence>
<reference evidence="1" key="2">
    <citation type="submission" date="2015-06" db="UniProtKB">
        <authorList>
            <consortium name="EnsemblProtists"/>
        </authorList>
    </citation>
    <scope>IDENTIFICATION</scope>
    <source>
        <strain evidence="1">Emoy2</strain>
    </source>
</reference>
<organism evidence="1 2">
    <name type="scientific">Hyaloperonospora arabidopsidis (strain Emoy2)</name>
    <name type="common">Downy mildew agent</name>
    <name type="synonym">Peronospora arabidopsidis</name>
    <dbReference type="NCBI Taxonomy" id="559515"/>
    <lineage>
        <taxon>Eukaryota</taxon>
        <taxon>Sar</taxon>
        <taxon>Stramenopiles</taxon>
        <taxon>Oomycota</taxon>
        <taxon>Peronosporomycetes</taxon>
        <taxon>Peronosporales</taxon>
        <taxon>Peronosporaceae</taxon>
        <taxon>Hyaloperonospora</taxon>
    </lineage>
</organism>
<dbReference type="InParanoid" id="M4BBU1"/>
<accession>M4BBU1</accession>
<proteinExistence type="predicted"/>
<dbReference type="Proteomes" id="UP000011713">
    <property type="component" value="Unassembled WGS sequence"/>
</dbReference>
<protein>
    <submittedName>
        <fullName evidence="1">Uncharacterized protein</fullName>
    </submittedName>
</protein>
<sequence length="69" mass="8026">MCSRKFHAFASLLRRPSCFCSSSSTDTDKRHLKESMFYQPMKLRHTLFIETSQRGAVRCRSNCFTNISS</sequence>
<dbReference type="EMBL" id="JH598116">
    <property type="status" value="NOT_ANNOTATED_CDS"/>
    <property type="molecule type" value="Genomic_DNA"/>
</dbReference>